<feature type="compositionally biased region" description="Polar residues" evidence="1">
    <location>
        <begin position="27"/>
        <end position="39"/>
    </location>
</feature>
<feature type="region of interest" description="Disordered" evidence="1">
    <location>
        <begin position="1"/>
        <end position="54"/>
    </location>
</feature>
<organism evidence="2 3">
    <name type="scientific">Galerina marginata (strain CBS 339.88)</name>
    <dbReference type="NCBI Taxonomy" id="685588"/>
    <lineage>
        <taxon>Eukaryota</taxon>
        <taxon>Fungi</taxon>
        <taxon>Dikarya</taxon>
        <taxon>Basidiomycota</taxon>
        <taxon>Agaricomycotina</taxon>
        <taxon>Agaricomycetes</taxon>
        <taxon>Agaricomycetidae</taxon>
        <taxon>Agaricales</taxon>
        <taxon>Agaricineae</taxon>
        <taxon>Strophariaceae</taxon>
        <taxon>Galerina</taxon>
    </lineage>
</organism>
<dbReference type="AlphaFoldDB" id="A0A067TSD0"/>
<keyword evidence="3" id="KW-1185">Reference proteome</keyword>
<dbReference type="OrthoDB" id="59699at2759"/>
<accession>A0A067TSD0</accession>
<name>A0A067TSD0_GALM3</name>
<evidence type="ECO:0000313" key="3">
    <source>
        <dbReference type="Proteomes" id="UP000027222"/>
    </source>
</evidence>
<feature type="compositionally biased region" description="Basic and acidic residues" evidence="1">
    <location>
        <begin position="1"/>
        <end position="13"/>
    </location>
</feature>
<dbReference type="Gene3D" id="3.40.50.300">
    <property type="entry name" value="P-loop containing nucleotide triphosphate hydrolases"/>
    <property type="match status" value="1"/>
</dbReference>
<gene>
    <name evidence="2" type="ORF">GALMADRAFT_150392</name>
</gene>
<dbReference type="EMBL" id="KL142367">
    <property type="protein sequence ID" value="KDR86076.1"/>
    <property type="molecule type" value="Genomic_DNA"/>
</dbReference>
<dbReference type="InterPro" id="IPR027417">
    <property type="entry name" value="P-loop_NTPase"/>
</dbReference>
<sequence>MADDRRQTTKEPKGFFNQLKKAIRPGSPQTRSNSPSNIVAQPVETTAPPPAPPAPTVKIDREEAAKLRAKYTHFRILVIGRANAGKTTLLKRVCNTTEEPSIYDEGQNLLEPTAERGIHDVRRSFTFKSNPRFIFHDSRGFEAGGEEEFKAVMTFIEDSTKSKEVGDQIHVIWYCFEPDVSRPLLPLEVKFFNENRVWNVPVVAIFMKFDVLITKVQGSKADNKKDIKNALDILEKKFMQPLSSYKFYPQAYVQFEAINKDNGDHQKQVKKLIKQTAASIDNLALKMLFVTVQQNNLEVSIEYAVNEYIFSVDKMHNLIVNTSSWFGHCYRMEYVRILCDKN</sequence>
<evidence type="ECO:0008006" key="4">
    <source>
        <dbReference type="Google" id="ProtNLM"/>
    </source>
</evidence>
<protein>
    <recommendedName>
        <fullName evidence="4">G domain-containing protein</fullName>
    </recommendedName>
</protein>
<dbReference type="STRING" id="685588.A0A067TSD0"/>
<dbReference type="Proteomes" id="UP000027222">
    <property type="component" value="Unassembled WGS sequence"/>
</dbReference>
<proteinExistence type="predicted"/>
<dbReference type="HOGENOM" id="CLU_023805_1_0_1"/>
<evidence type="ECO:0000256" key="1">
    <source>
        <dbReference type="SAM" id="MobiDB-lite"/>
    </source>
</evidence>
<evidence type="ECO:0000313" key="2">
    <source>
        <dbReference type="EMBL" id="KDR86076.1"/>
    </source>
</evidence>
<dbReference type="SUPFAM" id="SSF52540">
    <property type="entry name" value="P-loop containing nucleoside triphosphate hydrolases"/>
    <property type="match status" value="1"/>
</dbReference>
<reference evidence="3" key="1">
    <citation type="journal article" date="2014" name="Proc. Natl. Acad. Sci. U.S.A.">
        <title>Extensive sampling of basidiomycete genomes demonstrates inadequacy of the white-rot/brown-rot paradigm for wood decay fungi.</title>
        <authorList>
            <person name="Riley R."/>
            <person name="Salamov A.A."/>
            <person name="Brown D.W."/>
            <person name="Nagy L.G."/>
            <person name="Floudas D."/>
            <person name="Held B.W."/>
            <person name="Levasseur A."/>
            <person name="Lombard V."/>
            <person name="Morin E."/>
            <person name="Otillar R."/>
            <person name="Lindquist E.A."/>
            <person name="Sun H."/>
            <person name="LaButti K.M."/>
            <person name="Schmutz J."/>
            <person name="Jabbour D."/>
            <person name="Luo H."/>
            <person name="Baker S.E."/>
            <person name="Pisabarro A.G."/>
            <person name="Walton J.D."/>
            <person name="Blanchette R.A."/>
            <person name="Henrissat B."/>
            <person name="Martin F."/>
            <person name="Cullen D."/>
            <person name="Hibbett D.S."/>
            <person name="Grigoriev I.V."/>
        </authorList>
    </citation>
    <scope>NUCLEOTIDE SEQUENCE [LARGE SCALE GENOMIC DNA]</scope>
    <source>
        <strain evidence="3">CBS 339.88</strain>
    </source>
</reference>